<proteinExistence type="inferred from homology"/>
<organism evidence="3">
    <name type="scientific">hydrothermal vent metagenome</name>
    <dbReference type="NCBI Taxonomy" id="652676"/>
    <lineage>
        <taxon>unclassified sequences</taxon>
        <taxon>metagenomes</taxon>
        <taxon>ecological metagenomes</taxon>
    </lineage>
</organism>
<dbReference type="GO" id="GO:0016787">
    <property type="term" value="F:hydrolase activity"/>
    <property type="evidence" value="ECO:0007669"/>
    <property type="project" value="UniProtKB-KW"/>
</dbReference>
<accession>A0A3B1BYV7</accession>
<keyword evidence="3" id="KW-0378">Hydrolase</keyword>
<gene>
    <name evidence="3" type="ORF">MNBD_NITROSPINAE02-1575</name>
</gene>
<dbReference type="Pfam" id="PF01784">
    <property type="entry name" value="DUF34_NIF3"/>
    <property type="match status" value="1"/>
</dbReference>
<evidence type="ECO:0000256" key="2">
    <source>
        <dbReference type="ARBA" id="ARBA00022723"/>
    </source>
</evidence>
<keyword evidence="2" id="KW-0479">Metal-binding</keyword>
<dbReference type="GO" id="GO:0046872">
    <property type="term" value="F:metal ion binding"/>
    <property type="evidence" value="ECO:0007669"/>
    <property type="project" value="UniProtKB-KW"/>
</dbReference>
<dbReference type="PANTHER" id="PTHR13799">
    <property type="entry name" value="NGG1 INTERACTING FACTOR 3"/>
    <property type="match status" value="1"/>
</dbReference>
<sequence>MADLYEIVSYANELLETDRIKDYCPNGLQVEGKKDVRRIVTGVSACMELFEEAARRNANAILVHHGMFWDSDPKPVRGSLKARIKYLLENDLSLIGYHLPLDRHPEVGNNIELVKKLGLIDPEPFGMYGAQSISYIARTKEPTPVGAFIKTVSQVTGRKPRSHLFGPELINMVSICSGGAPGLLREAIDRQADMFVTGEEAEWIYHLSKEERIHYVAAGHHATERLGVMALGKRIEEKFGIEVLFVEVANPI</sequence>
<comment type="similarity">
    <text evidence="1">Belongs to the GTP cyclohydrolase I type 2/NIF3 family.</text>
</comment>
<evidence type="ECO:0000256" key="1">
    <source>
        <dbReference type="ARBA" id="ARBA00006964"/>
    </source>
</evidence>
<name>A0A3B1BYV7_9ZZZZ</name>
<dbReference type="InterPro" id="IPR002678">
    <property type="entry name" value="DUF34/NIF3"/>
</dbReference>
<dbReference type="AlphaFoldDB" id="A0A3B1BYV7"/>
<dbReference type="EMBL" id="UOGE01000017">
    <property type="protein sequence ID" value="VAX17014.1"/>
    <property type="molecule type" value="Genomic_DNA"/>
</dbReference>
<dbReference type="GO" id="GO:0005737">
    <property type="term" value="C:cytoplasm"/>
    <property type="evidence" value="ECO:0007669"/>
    <property type="project" value="TreeGrafter"/>
</dbReference>
<dbReference type="NCBIfam" id="TIGR00486">
    <property type="entry name" value="YbgI_SA1388"/>
    <property type="match status" value="1"/>
</dbReference>
<dbReference type="SUPFAM" id="SSF102705">
    <property type="entry name" value="NIF3 (NGG1p interacting factor 3)-like"/>
    <property type="match status" value="1"/>
</dbReference>
<dbReference type="Gene3D" id="3.40.1390.30">
    <property type="entry name" value="NIF3 (NGG1p interacting factor 3)-like"/>
    <property type="match status" value="2"/>
</dbReference>
<evidence type="ECO:0000313" key="3">
    <source>
        <dbReference type="EMBL" id="VAX17014.1"/>
    </source>
</evidence>
<dbReference type="InterPro" id="IPR036069">
    <property type="entry name" value="DUF34/NIF3_sf"/>
</dbReference>
<reference evidence="3" key="1">
    <citation type="submission" date="2018-06" db="EMBL/GenBank/DDBJ databases">
        <authorList>
            <person name="Zhirakovskaya E."/>
        </authorList>
    </citation>
    <scope>NUCLEOTIDE SEQUENCE</scope>
</reference>
<dbReference type="PANTHER" id="PTHR13799:SF14">
    <property type="entry name" value="GTP CYCLOHYDROLASE 1 TYPE 2 HOMOLOG"/>
    <property type="match status" value="1"/>
</dbReference>
<protein>
    <submittedName>
        <fullName evidence="3">GTP cyclohydrolase 1 type 2 homolog YbgI</fullName>
    </submittedName>
</protein>